<dbReference type="RefSeq" id="WP_096349658.1">
    <property type="nucleotide sequence ID" value="NZ_AP017313.1"/>
</dbReference>
<dbReference type="SUPFAM" id="SSF51261">
    <property type="entry name" value="Duplicated hybrid motif"/>
    <property type="match status" value="1"/>
</dbReference>
<evidence type="ECO:0000313" key="2">
    <source>
        <dbReference type="Proteomes" id="UP000218263"/>
    </source>
</evidence>
<proteinExistence type="predicted"/>
<dbReference type="PANTHER" id="PTHR21666:SF289">
    <property type="entry name" value="L-ALA--D-GLU ENDOPEPTIDASE"/>
    <property type="match status" value="1"/>
</dbReference>
<gene>
    <name evidence="1" type="primary">nlpD</name>
    <name evidence="1" type="ORF">MgSA37_00473</name>
</gene>
<evidence type="ECO:0000313" key="1">
    <source>
        <dbReference type="EMBL" id="BAU52318.1"/>
    </source>
</evidence>
<dbReference type="Proteomes" id="UP000218263">
    <property type="component" value="Chromosome"/>
</dbReference>
<accession>A0A110B2Y3</accession>
<dbReference type="InterPro" id="IPR016047">
    <property type="entry name" value="M23ase_b-sheet_dom"/>
</dbReference>
<dbReference type="Pfam" id="PF01551">
    <property type="entry name" value="Peptidase_M23"/>
    <property type="match status" value="1"/>
</dbReference>
<reference evidence="1 2" key="1">
    <citation type="submission" date="2015-12" db="EMBL/GenBank/DDBJ databases">
        <title>Genome sequence of Mucilaginibacter gotjawali.</title>
        <authorList>
            <person name="Lee J.S."/>
            <person name="Lee K.C."/>
            <person name="Kim K.K."/>
            <person name="Lee B.W."/>
        </authorList>
    </citation>
    <scope>NUCLEOTIDE SEQUENCE [LARGE SCALE GENOMIC DNA]</scope>
    <source>
        <strain evidence="1 2">SA3-7</strain>
    </source>
</reference>
<dbReference type="KEGG" id="mgot:MgSA37_00473"/>
<dbReference type="InterPro" id="IPR011055">
    <property type="entry name" value="Dup_hybrid_motif"/>
</dbReference>
<dbReference type="OrthoDB" id="9810477at2"/>
<keyword evidence="1" id="KW-0378">Hydrolase</keyword>
<dbReference type="CDD" id="cd12797">
    <property type="entry name" value="M23_peptidase"/>
    <property type="match status" value="1"/>
</dbReference>
<sequence length="287" mass="31587">MKRKPSDISTVIIVNKNSEPKTLQIKTLHITRLRHYAATILSVIVILSGTIIYLRAVNDRKDAEEKQLQAQIVKLKGAVPAPVIADKKPANAQSYIQSIEGKLQKINDYLKKRGLKGFSTKAVGGSGNADDAKLTDDETYSLYNEYLDRLVHSVAFTPMGYPHISSLTSYFGYRSDPFNSAHAEFHPGIDFKGTKGDAARCTANGRVVFAGWYGGYGNCVRIAHMNNYETLYGHLSRISVKVGEEVTVGEKIGEVGSTGHSTGTHLHYEVRKDGRAINPISFLNLSK</sequence>
<dbReference type="InterPro" id="IPR050570">
    <property type="entry name" value="Cell_wall_metabolism_enzyme"/>
</dbReference>
<name>A0A110B2Y3_9SPHI</name>
<dbReference type="AlphaFoldDB" id="A0A110B2Y3"/>
<dbReference type="GO" id="GO:0004222">
    <property type="term" value="F:metalloendopeptidase activity"/>
    <property type="evidence" value="ECO:0007669"/>
    <property type="project" value="TreeGrafter"/>
</dbReference>
<dbReference type="EMBL" id="AP017313">
    <property type="protein sequence ID" value="BAU52318.1"/>
    <property type="molecule type" value="Genomic_DNA"/>
</dbReference>
<organism evidence="1 2">
    <name type="scientific">Mucilaginibacter gotjawali</name>
    <dbReference type="NCBI Taxonomy" id="1550579"/>
    <lineage>
        <taxon>Bacteria</taxon>
        <taxon>Pseudomonadati</taxon>
        <taxon>Bacteroidota</taxon>
        <taxon>Sphingobacteriia</taxon>
        <taxon>Sphingobacteriales</taxon>
        <taxon>Sphingobacteriaceae</taxon>
        <taxon>Mucilaginibacter</taxon>
    </lineage>
</organism>
<dbReference type="Gene3D" id="2.70.70.10">
    <property type="entry name" value="Glucose Permease (Domain IIA)"/>
    <property type="match status" value="1"/>
</dbReference>
<protein>
    <submittedName>
        <fullName evidence="1">Murein hydrolase activator NlpD</fullName>
    </submittedName>
</protein>
<keyword evidence="2" id="KW-1185">Reference proteome</keyword>
<dbReference type="PANTHER" id="PTHR21666">
    <property type="entry name" value="PEPTIDASE-RELATED"/>
    <property type="match status" value="1"/>
</dbReference>